<dbReference type="GO" id="GO:0003735">
    <property type="term" value="F:structural constituent of ribosome"/>
    <property type="evidence" value="ECO:0007669"/>
    <property type="project" value="InterPro"/>
</dbReference>
<organism evidence="1 2">
    <name type="scientific">Nelumbo nucifera</name>
    <name type="common">Sacred lotus</name>
    <dbReference type="NCBI Taxonomy" id="4432"/>
    <lineage>
        <taxon>Eukaryota</taxon>
        <taxon>Viridiplantae</taxon>
        <taxon>Streptophyta</taxon>
        <taxon>Embryophyta</taxon>
        <taxon>Tracheophyta</taxon>
        <taxon>Spermatophyta</taxon>
        <taxon>Magnoliopsida</taxon>
        <taxon>Proteales</taxon>
        <taxon>Nelumbonaceae</taxon>
        <taxon>Nelumbo</taxon>
    </lineage>
</organism>
<dbReference type="InterPro" id="IPR013025">
    <property type="entry name" value="Ribosomal_uL23-like"/>
</dbReference>
<dbReference type="PANTHER" id="PTHR12059">
    <property type="entry name" value="RIBOSOMAL PROTEIN L23-RELATED"/>
    <property type="match status" value="1"/>
</dbReference>
<evidence type="ECO:0000313" key="2">
    <source>
        <dbReference type="Proteomes" id="UP000607653"/>
    </source>
</evidence>
<gene>
    <name evidence="1" type="ORF">HUJ06_023102</name>
</gene>
<dbReference type="Proteomes" id="UP000607653">
    <property type="component" value="Unassembled WGS sequence"/>
</dbReference>
<protein>
    <submittedName>
        <fullName evidence="1">Uncharacterized protein</fullName>
    </submittedName>
</protein>
<dbReference type="PANTHER" id="PTHR12059:SF5">
    <property type="entry name" value="LARGE RIBOSOMAL SUBUNIT PROTEIN UL23M"/>
    <property type="match status" value="1"/>
</dbReference>
<sequence>MHIKLGRRVVHFTNLPVKFPMPSSLTNNKEIALKTIPSTSNIEIKRVLKRRGGILIAKPDYKKAYVMLKSLLSISPNIHPIHIIDEDRKNMNNVSYPF</sequence>
<dbReference type="AlphaFoldDB" id="A0A822XRA2"/>
<comment type="caution">
    <text evidence="1">The sequence shown here is derived from an EMBL/GenBank/DDBJ whole genome shotgun (WGS) entry which is preliminary data.</text>
</comment>
<dbReference type="EMBL" id="DUZY01000001">
    <property type="protein sequence ID" value="DAD21639.1"/>
    <property type="molecule type" value="Genomic_DNA"/>
</dbReference>
<accession>A0A822XRA2</accession>
<dbReference type="GO" id="GO:0006412">
    <property type="term" value="P:translation"/>
    <property type="evidence" value="ECO:0007669"/>
    <property type="project" value="InterPro"/>
</dbReference>
<name>A0A822XRA2_NELNU</name>
<keyword evidence="2" id="KW-1185">Reference proteome</keyword>
<reference evidence="1 2" key="1">
    <citation type="journal article" date="2020" name="Mol. Biol. Evol.">
        <title>Distinct Expression and Methylation Patterns for Genes with Different Fates following a Single Whole-Genome Duplication in Flowering Plants.</title>
        <authorList>
            <person name="Shi T."/>
            <person name="Rahmani R.S."/>
            <person name="Gugger P.F."/>
            <person name="Wang M."/>
            <person name="Li H."/>
            <person name="Zhang Y."/>
            <person name="Li Z."/>
            <person name="Wang Q."/>
            <person name="Van de Peer Y."/>
            <person name="Marchal K."/>
            <person name="Chen J."/>
        </authorList>
    </citation>
    <scope>NUCLEOTIDE SEQUENCE [LARGE SCALE GENOMIC DNA]</scope>
    <source>
        <tissue evidence="1">Leaf</tissue>
    </source>
</reference>
<dbReference type="GO" id="GO:0005840">
    <property type="term" value="C:ribosome"/>
    <property type="evidence" value="ECO:0007669"/>
    <property type="project" value="InterPro"/>
</dbReference>
<evidence type="ECO:0000313" key="1">
    <source>
        <dbReference type="EMBL" id="DAD21639.1"/>
    </source>
</evidence>
<proteinExistence type="predicted"/>